<evidence type="ECO:0000259" key="3">
    <source>
        <dbReference type="Pfam" id="PF03795"/>
    </source>
</evidence>
<feature type="domain" description="YCII-related" evidence="3">
    <location>
        <begin position="15"/>
        <end position="104"/>
    </location>
</feature>
<evidence type="ECO:0000313" key="5">
    <source>
        <dbReference type="Proteomes" id="UP001501475"/>
    </source>
</evidence>
<dbReference type="PANTHER" id="PTHR35174:SF3">
    <property type="entry name" value="BLL7171 PROTEIN"/>
    <property type="match status" value="1"/>
</dbReference>
<dbReference type="SUPFAM" id="SSF54909">
    <property type="entry name" value="Dimeric alpha+beta barrel"/>
    <property type="match status" value="1"/>
</dbReference>
<dbReference type="RefSeq" id="WP_344069556.1">
    <property type="nucleotide sequence ID" value="NZ_BAAAPN010000107.1"/>
</dbReference>
<feature type="region of interest" description="Disordered" evidence="2">
    <location>
        <begin position="52"/>
        <end position="73"/>
    </location>
</feature>
<dbReference type="Pfam" id="PF03795">
    <property type="entry name" value="YCII"/>
    <property type="match status" value="1"/>
</dbReference>
<dbReference type="PANTHER" id="PTHR35174">
    <property type="entry name" value="BLL7171 PROTEIN-RELATED"/>
    <property type="match status" value="1"/>
</dbReference>
<comment type="caution">
    <text evidence="4">The sequence shown here is derived from an EMBL/GenBank/DDBJ whole genome shotgun (WGS) entry which is preliminary data.</text>
</comment>
<dbReference type="InterPro" id="IPR011008">
    <property type="entry name" value="Dimeric_a/b-barrel"/>
</dbReference>
<dbReference type="Gene3D" id="3.30.70.1060">
    <property type="entry name" value="Dimeric alpha+beta barrel"/>
    <property type="match status" value="1"/>
</dbReference>
<evidence type="ECO:0000256" key="2">
    <source>
        <dbReference type="SAM" id="MobiDB-lite"/>
    </source>
</evidence>
<sequence>MSRYLMLLPAPEEEWAQLPAEDHAKGAEAHRLFNQRLGAGGHRVIVAGPLTPSAEATSMRPDGSGGTLITDGPFTESREQIVGFYLIESADEVGLREICAGLASTGDLIELRRLVED</sequence>
<keyword evidence="5" id="KW-1185">Reference proteome</keyword>
<evidence type="ECO:0000313" key="4">
    <source>
        <dbReference type="EMBL" id="GAA1777684.1"/>
    </source>
</evidence>
<evidence type="ECO:0000256" key="1">
    <source>
        <dbReference type="ARBA" id="ARBA00007689"/>
    </source>
</evidence>
<dbReference type="InterPro" id="IPR005545">
    <property type="entry name" value="YCII"/>
</dbReference>
<proteinExistence type="inferred from homology"/>
<organism evidence="4 5">
    <name type="scientific">Nostocoides vanveenii</name>
    <dbReference type="NCBI Taxonomy" id="330835"/>
    <lineage>
        <taxon>Bacteria</taxon>
        <taxon>Bacillati</taxon>
        <taxon>Actinomycetota</taxon>
        <taxon>Actinomycetes</taxon>
        <taxon>Micrococcales</taxon>
        <taxon>Intrasporangiaceae</taxon>
        <taxon>Nostocoides</taxon>
    </lineage>
</organism>
<protein>
    <submittedName>
        <fullName evidence="4">YciI family protein</fullName>
    </submittedName>
</protein>
<comment type="similarity">
    <text evidence="1">Belongs to the YciI family.</text>
</comment>
<accession>A0ABP4XFU1</accession>
<gene>
    <name evidence="4" type="ORF">GCM10009810_38380</name>
</gene>
<name>A0ABP4XFU1_9MICO</name>
<dbReference type="EMBL" id="BAAAPN010000107">
    <property type="protein sequence ID" value="GAA1777684.1"/>
    <property type="molecule type" value="Genomic_DNA"/>
</dbReference>
<reference evidence="5" key="1">
    <citation type="journal article" date="2019" name="Int. J. Syst. Evol. Microbiol.">
        <title>The Global Catalogue of Microorganisms (GCM) 10K type strain sequencing project: providing services to taxonomists for standard genome sequencing and annotation.</title>
        <authorList>
            <consortium name="The Broad Institute Genomics Platform"/>
            <consortium name="The Broad Institute Genome Sequencing Center for Infectious Disease"/>
            <person name="Wu L."/>
            <person name="Ma J."/>
        </authorList>
    </citation>
    <scope>NUCLEOTIDE SEQUENCE [LARGE SCALE GENOMIC DNA]</scope>
    <source>
        <strain evidence="5">JCM 15591</strain>
    </source>
</reference>
<dbReference type="Proteomes" id="UP001501475">
    <property type="component" value="Unassembled WGS sequence"/>
</dbReference>